<dbReference type="Proteomes" id="UP001140011">
    <property type="component" value="Unassembled WGS sequence"/>
</dbReference>
<evidence type="ECO:0000259" key="2">
    <source>
        <dbReference type="Pfam" id="PF14616"/>
    </source>
</evidence>
<feature type="region of interest" description="Disordered" evidence="1">
    <location>
        <begin position="564"/>
        <end position="608"/>
    </location>
</feature>
<feature type="compositionally biased region" description="Polar residues" evidence="1">
    <location>
        <begin position="124"/>
        <end position="135"/>
    </location>
</feature>
<evidence type="ECO:0000256" key="1">
    <source>
        <dbReference type="SAM" id="MobiDB-lite"/>
    </source>
</evidence>
<name>A0A9W8GW78_9FUNG</name>
<dbReference type="OrthoDB" id="5595379at2759"/>
<sequence>MLPLTPNYYAALVEYYRLAALADCQTSLPPPTLPQLIQELNLADPVLAMSSGALSFATNPATMMDQDMSDLAIAAAAATATVNQSEPSLSPTSVGASTPPAPPALIPHALASEDATKGDDHSKAQLSLDDNTNAEGDNRKAAEHEHASATVTADPLQQSTSVTPEQQSLSAPATDAVNAEADVPANAGLASSLLLKPFTGVPSQVAAASSQGLSNGANSCISPLDMLIAALDPQKSQHLMSADTPQPAVSLDQATAIANNGCSSAGLPGADQFGALWNSVPGAAPAGYGGISWSNTPSMHTTVGVVGTSRRASDAALLNSYQLGRAQNGGGDNSPAFVRFDRTVRKGSYPPGIKRPFSDFDHLLSAADMYAAASTDQATSSVFSHAASTHIPAKHARHDSMIECASGGYGDPAAFLPTEAAAAAAAAVAAANISYSNGAAFDPMNPTGGNGNVLSLDAGMSMIPNGSPMSQPHVPQGMHMDVNPGAGYHPHGHHHSRSLSFSRADHHPSQMLPSSLHAMGGSPMVCAATNSADGYYYDGLAMDGQTNGSRSAVNGGSFMASSNPIPLIPGVTVSPKEQPRRLSVPDLSPPPADESNASDKTRPRRQKVRFSDDMYTPMWVRNNGQQKEGFCDTCVPGKWLQLKNSAFWYHKQFFHGISSVSGRPFIRPLQVRHFDADIIEGLCHQCRQWVPIANAKRRNSVLWFRHAHKCHVYHKPKHDCDTDNDGSDAGSASAMAAVAYMSSPHSQMADVVGVSMTPHLTDGSI</sequence>
<protein>
    <recommendedName>
        <fullName evidence="2">Transcription regulator Rua1 C-terminal domain-containing protein</fullName>
    </recommendedName>
</protein>
<keyword evidence="4" id="KW-1185">Reference proteome</keyword>
<dbReference type="PANTHER" id="PTHR28125">
    <property type="entry name" value="MEIOTIC EXPRESSION UP-REGULATED PROTEIN 26"/>
    <property type="match status" value="1"/>
</dbReference>
<accession>A0A9W8GW78</accession>
<dbReference type="Pfam" id="PF14616">
    <property type="entry name" value="Rua1_C"/>
    <property type="match status" value="1"/>
</dbReference>
<feature type="domain" description="Transcription regulator Rua1 C-terminal" evidence="2">
    <location>
        <begin position="611"/>
        <end position="711"/>
    </location>
</feature>
<dbReference type="AlphaFoldDB" id="A0A9W8GW78"/>
<feature type="compositionally biased region" description="Polar residues" evidence="1">
    <location>
        <begin position="149"/>
        <end position="171"/>
    </location>
</feature>
<feature type="region of interest" description="Disordered" evidence="1">
    <location>
        <begin position="84"/>
        <end position="175"/>
    </location>
</feature>
<feature type="region of interest" description="Disordered" evidence="1">
    <location>
        <begin position="484"/>
        <end position="508"/>
    </location>
</feature>
<dbReference type="InterPro" id="IPR028012">
    <property type="entry name" value="Rua1_C"/>
</dbReference>
<feature type="compositionally biased region" description="Polar residues" evidence="1">
    <location>
        <begin position="84"/>
        <end position="95"/>
    </location>
</feature>
<comment type="caution">
    <text evidence="3">The sequence shown here is derived from an EMBL/GenBank/DDBJ whole genome shotgun (WGS) entry which is preliminary data.</text>
</comment>
<evidence type="ECO:0000313" key="3">
    <source>
        <dbReference type="EMBL" id="KAJ2751612.1"/>
    </source>
</evidence>
<evidence type="ECO:0000313" key="4">
    <source>
        <dbReference type="Proteomes" id="UP001140011"/>
    </source>
</evidence>
<dbReference type="EMBL" id="JANBUH010000378">
    <property type="protein sequence ID" value="KAJ2751612.1"/>
    <property type="molecule type" value="Genomic_DNA"/>
</dbReference>
<proteinExistence type="predicted"/>
<feature type="compositionally biased region" description="Basic and acidic residues" evidence="1">
    <location>
        <begin position="136"/>
        <end position="147"/>
    </location>
</feature>
<gene>
    <name evidence="3" type="ORF">GGI19_004371</name>
</gene>
<dbReference type="PANTHER" id="PTHR28125:SF2">
    <property type="entry name" value="MEIOTIC EXPRESSION UP-REGULATED PROTEIN 26"/>
    <property type="match status" value="1"/>
</dbReference>
<feature type="compositionally biased region" description="Basic and acidic residues" evidence="1">
    <location>
        <begin position="114"/>
        <end position="123"/>
    </location>
</feature>
<organism evidence="3 4">
    <name type="scientific">Coemansia pectinata</name>
    <dbReference type="NCBI Taxonomy" id="1052879"/>
    <lineage>
        <taxon>Eukaryota</taxon>
        <taxon>Fungi</taxon>
        <taxon>Fungi incertae sedis</taxon>
        <taxon>Zoopagomycota</taxon>
        <taxon>Kickxellomycotina</taxon>
        <taxon>Kickxellomycetes</taxon>
        <taxon>Kickxellales</taxon>
        <taxon>Kickxellaceae</taxon>
        <taxon>Coemansia</taxon>
    </lineage>
</organism>
<reference evidence="3" key="1">
    <citation type="submission" date="2022-07" db="EMBL/GenBank/DDBJ databases">
        <title>Phylogenomic reconstructions and comparative analyses of Kickxellomycotina fungi.</title>
        <authorList>
            <person name="Reynolds N.K."/>
            <person name="Stajich J.E."/>
            <person name="Barry K."/>
            <person name="Grigoriev I.V."/>
            <person name="Crous P."/>
            <person name="Smith M.E."/>
        </authorList>
    </citation>
    <scope>NUCLEOTIDE SEQUENCE</scope>
    <source>
        <strain evidence="3">BCRC 34297</strain>
    </source>
</reference>